<comment type="catalytic activity">
    <reaction evidence="18">
        <text>L-histidyl-L-alpha-amino acid(out) = L-histidyl-L-alpha-amino acid(in)</text>
        <dbReference type="Rhea" id="RHEA:79379"/>
        <dbReference type="ChEBI" id="CHEBI:229964"/>
    </reaction>
</comment>
<dbReference type="InterPro" id="IPR011701">
    <property type="entry name" value="MFS"/>
</dbReference>
<evidence type="ECO:0000256" key="25">
    <source>
        <dbReference type="SAM" id="Phobius"/>
    </source>
</evidence>
<accession>A0ABS5YD02</accession>
<evidence type="ECO:0000256" key="11">
    <source>
        <dbReference type="ARBA" id="ARBA00044884"/>
    </source>
</evidence>
<proteinExistence type="inferred from homology"/>
<comment type="subcellular location">
    <subcellularLocation>
        <location evidence="1">Lysosome membrane</location>
        <topology evidence="1">Multi-pass membrane protein</topology>
    </subcellularLocation>
</comment>
<keyword evidence="5 25" id="KW-1133">Transmembrane helix</keyword>
<comment type="catalytic activity">
    <reaction evidence="10">
        <text>L-alpha-aminoacyl-L-arginine(out) = L-alpha-aminoacyl-L-arginine(in)</text>
        <dbReference type="Rhea" id="RHEA:79367"/>
        <dbReference type="ChEBI" id="CHEBI:229968"/>
    </reaction>
</comment>
<protein>
    <recommendedName>
        <fullName evidence="21">Lysosomal dipeptide transporter MFSD1</fullName>
    </recommendedName>
    <alternativeName>
        <fullName evidence="22">Major facilitator superfamily domain-containing protein 1</fullName>
    </alternativeName>
</protein>
<evidence type="ECO:0000256" key="5">
    <source>
        <dbReference type="ARBA" id="ARBA00022989"/>
    </source>
</evidence>
<comment type="catalytic activity">
    <reaction evidence="12">
        <text>L-lysyl-L-alpha-amino acid(out) = L-lysyl-L-alpha-amino acid(in)</text>
        <dbReference type="Rhea" id="RHEA:79387"/>
        <dbReference type="ChEBI" id="CHEBI:229965"/>
    </reaction>
</comment>
<comment type="catalytic activity">
    <reaction evidence="19">
        <text>L-alanyl-L-lysine(out) = L-alanyl-L-lysine(in)</text>
        <dbReference type="Rhea" id="RHEA:79415"/>
        <dbReference type="ChEBI" id="CHEBI:192470"/>
    </reaction>
</comment>
<reference evidence="27 28" key="1">
    <citation type="journal article" date="2021" name="Genome Biol. Evol.">
        <title>The evolution of interdependence in a four-way mealybug symbiosis.</title>
        <authorList>
            <person name="Garber A.I."/>
            <person name="Kupper M."/>
            <person name="Laetsch D.R."/>
            <person name="Weldon S.R."/>
            <person name="Ladinsky M.S."/>
            <person name="Bjorkman P.J."/>
            <person name="McCutcheon J.P."/>
        </authorList>
    </citation>
    <scope>NUCLEOTIDE SEQUENCE [LARGE SCALE GENOMIC DNA]</scope>
    <source>
        <strain evidence="27">SOD</strain>
    </source>
</reference>
<evidence type="ECO:0000256" key="13">
    <source>
        <dbReference type="ARBA" id="ARBA00044893"/>
    </source>
</evidence>
<evidence type="ECO:0000256" key="8">
    <source>
        <dbReference type="ARBA" id="ARBA00044876"/>
    </source>
</evidence>
<evidence type="ECO:0000256" key="19">
    <source>
        <dbReference type="ARBA" id="ARBA00044919"/>
    </source>
</evidence>
<evidence type="ECO:0000313" key="27">
    <source>
        <dbReference type="EMBL" id="MBT9432901.1"/>
    </source>
</evidence>
<evidence type="ECO:0000256" key="1">
    <source>
        <dbReference type="ARBA" id="ARBA00004155"/>
    </source>
</evidence>
<evidence type="ECO:0000256" key="14">
    <source>
        <dbReference type="ARBA" id="ARBA00044898"/>
    </source>
</evidence>
<keyword evidence="7" id="KW-0458">Lysosome</keyword>
<evidence type="ECO:0000256" key="22">
    <source>
        <dbReference type="ARBA" id="ARBA00045018"/>
    </source>
</evidence>
<evidence type="ECO:0000256" key="3">
    <source>
        <dbReference type="ARBA" id="ARBA00022448"/>
    </source>
</evidence>
<comment type="subunit">
    <text evidence="24">Homodimer. Interacts with lysosomal protein GLMP (via lumenal domain); the interaction starts while both proteins are still in the endoplasmic reticulum and is required for stabilization of MFSD1 in lysosomes but has no direct effect on its targeting to lysosomes or transporter activity.</text>
</comment>
<comment type="catalytic activity">
    <reaction evidence="9">
        <text>L-histidyl-glycine(out) = L-histidyl-glycine(in)</text>
        <dbReference type="Rhea" id="RHEA:79395"/>
        <dbReference type="ChEBI" id="CHEBI:229957"/>
    </reaction>
</comment>
<feature type="transmembrane region" description="Helical" evidence="25">
    <location>
        <begin position="57"/>
        <end position="79"/>
    </location>
</feature>
<dbReference type="InterPro" id="IPR052187">
    <property type="entry name" value="MFSD1"/>
</dbReference>
<keyword evidence="3" id="KW-0813">Transport</keyword>
<comment type="catalytic activity">
    <reaction evidence="8">
        <text>L-lysyl-L-alanine(out) = L-lysyl-L-alanine(in)</text>
        <dbReference type="Rhea" id="RHEA:79399"/>
        <dbReference type="ChEBI" id="CHEBI:229954"/>
    </reaction>
</comment>
<keyword evidence="6 25" id="KW-0472">Membrane</keyword>
<evidence type="ECO:0000256" key="15">
    <source>
        <dbReference type="ARBA" id="ARBA00044899"/>
    </source>
</evidence>
<comment type="catalytic activity">
    <reaction evidence="15">
        <text>L-arginyl-L-alpha-amino acid(out) = L-arginyl-L-alpha-amino acid(in)</text>
        <dbReference type="Rhea" id="RHEA:79371"/>
        <dbReference type="ChEBI" id="CHEBI:84315"/>
    </reaction>
</comment>
<evidence type="ECO:0000256" key="21">
    <source>
        <dbReference type="ARBA" id="ARBA00044985"/>
    </source>
</evidence>
<feature type="domain" description="Major facilitator superfamily (MFS) profile" evidence="26">
    <location>
        <begin position="21"/>
        <end position="113"/>
    </location>
</feature>
<dbReference type="PANTHER" id="PTHR23512:SF3">
    <property type="entry name" value="MAJOR FACILITATOR SUPERFAMILY DOMAIN-CONTAINING PROTEIN 1"/>
    <property type="match status" value="1"/>
</dbReference>
<comment type="catalytic activity">
    <reaction evidence="17">
        <text>L-arginyl-glycine(out) = L-arginyl-glycine(in)</text>
        <dbReference type="Rhea" id="RHEA:79391"/>
        <dbReference type="ChEBI" id="CHEBI:229955"/>
    </reaction>
</comment>
<keyword evidence="4 25" id="KW-0812">Transmembrane</keyword>
<evidence type="ECO:0000256" key="9">
    <source>
        <dbReference type="ARBA" id="ARBA00044878"/>
    </source>
</evidence>
<evidence type="ECO:0000256" key="4">
    <source>
        <dbReference type="ARBA" id="ARBA00022692"/>
    </source>
</evidence>
<keyword evidence="28" id="KW-1185">Reference proteome</keyword>
<name>A0ABS5YD02_9GAMM</name>
<comment type="function">
    <text evidence="23">Lysosomal dipeptide uniporter that selectively exports lysine, arginine or histidine-containing dipeptides with a net positive charge from the lysosome lumen into the cytosol. Could play a role in a specific type of protein O-glycosylation indirectly regulating macrophages migration and tissue invasion. Also essential for liver homeostasis.</text>
</comment>
<evidence type="ECO:0000256" key="6">
    <source>
        <dbReference type="ARBA" id="ARBA00023136"/>
    </source>
</evidence>
<dbReference type="SUPFAM" id="SSF103473">
    <property type="entry name" value="MFS general substrate transporter"/>
    <property type="match status" value="1"/>
</dbReference>
<dbReference type="PROSITE" id="PS50850">
    <property type="entry name" value="MFS"/>
    <property type="match status" value="1"/>
</dbReference>
<evidence type="ECO:0000256" key="24">
    <source>
        <dbReference type="ARBA" id="ARBA00046376"/>
    </source>
</evidence>
<dbReference type="PANTHER" id="PTHR23512">
    <property type="entry name" value="MAJOR FACILITATOR SUPERFAMILY DOMAIN-CONTAINING PROTEIN 1"/>
    <property type="match status" value="1"/>
</dbReference>
<dbReference type="EMBL" id="JAFJYC010000002">
    <property type="protein sequence ID" value="MBT9432901.1"/>
    <property type="molecule type" value="Genomic_DNA"/>
</dbReference>
<evidence type="ECO:0000256" key="18">
    <source>
        <dbReference type="ARBA" id="ARBA00044912"/>
    </source>
</evidence>
<dbReference type="Proteomes" id="UP000811282">
    <property type="component" value="Unassembled WGS sequence"/>
</dbReference>
<evidence type="ECO:0000256" key="2">
    <source>
        <dbReference type="ARBA" id="ARBA00008335"/>
    </source>
</evidence>
<evidence type="ECO:0000256" key="12">
    <source>
        <dbReference type="ARBA" id="ARBA00044891"/>
    </source>
</evidence>
<evidence type="ECO:0000256" key="17">
    <source>
        <dbReference type="ARBA" id="ARBA00044903"/>
    </source>
</evidence>
<dbReference type="InterPro" id="IPR036259">
    <property type="entry name" value="MFS_trans_sf"/>
</dbReference>
<comment type="catalytic activity">
    <reaction evidence="16">
        <text>L-lysyl-L-lysine(out) = L-lysyl-L-lysine(in)</text>
        <dbReference type="Rhea" id="RHEA:79403"/>
        <dbReference type="ChEBI" id="CHEBI:229956"/>
    </reaction>
</comment>
<evidence type="ECO:0000256" key="20">
    <source>
        <dbReference type="ARBA" id="ARBA00044924"/>
    </source>
</evidence>
<evidence type="ECO:0000313" key="28">
    <source>
        <dbReference type="Proteomes" id="UP000811282"/>
    </source>
</evidence>
<comment type="similarity">
    <text evidence="2">Belongs to the major facilitator superfamily.</text>
</comment>
<comment type="catalytic activity">
    <reaction evidence="13">
        <text>L-alpha-aminoacyl-L-lysine(out) = L-alpha-aminoacyl-L-lysine(in)</text>
        <dbReference type="Rhea" id="RHEA:79383"/>
        <dbReference type="ChEBI" id="CHEBI:229966"/>
    </reaction>
</comment>
<gene>
    <name evidence="27" type="ORF">JZM24_13530</name>
</gene>
<feature type="transmembrane region" description="Helical" evidence="25">
    <location>
        <begin position="86"/>
        <end position="112"/>
    </location>
</feature>
<comment type="catalytic activity">
    <reaction evidence="11">
        <text>L-alpha-aminoacyl-L-histidine(out) = L-alpha-aminoacyl-L-histidine(in)</text>
        <dbReference type="Rhea" id="RHEA:79375"/>
        <dbReference type="ChEBI" id="CHEBI:229967"/>
    </reaction>
</comment>
<evidence type="ECO:0000256" key="7">
    <source>
        <dbReference type="ARBA" id="ARBA00023228"/>
    </source>
</evidence>
<dbReference type="RefSeq" id="WP_215670307.1">
    <property type="nucleotide sequence ID" value="NZ_JAFJYC010000002.1"/>
</dbReference>
<evidence type="ECO:0000259" key="26">
    <source>
        <dbReference type="PROSITE" id="PS50850"/>
    </source>
</evidence>
<dbReference type="Pfam" id="PF07690">
    <property type="entry name" value="MFS_1"/>
    <property type="match status" value="1"/>
</dbReference>
<dbReference type="InterPro" id="IPR020846">
    <property type="entry name" value="MFS_dom"/>
</dbReference>
<sequence length="113" mass="12417">MNSSTVSLHKIKQFDLPVAILLVLLGCVLFFFSFDRHIVSILKTTLMHEMGVGNTDYSLLITAFMLPYTIMCFFSGALVDRYGSRLIITGLMVLMAIATLVTGLTTSLHGLIA</sequence>
<dbReference type="Gene3D" id="1.20.1250.20">
    <property type="entry name" value="MFS general substrate transporter like domains"/>
    <property type="match status" value="1"/>
</dbReference>
<evidence type="ECO:0000256" key="10">
    <source>
        <dbReference type="ARBA" id="ARBA00044881"/>
    </source>
</evidence>
<comment type="catalytic activity">
    <reaction evidence="14">
        <text>L-aspartyl-L-lysine(out) = L-aspartyl-L-lysine(in)</text>
        <dbReference type="Rhea" id="RHEA:79411"/>
        <dbReference type="ChEBI" id="CHEBI:229953"/>
    </reaction>
</comment>
<evidence type="ECO:0000256" key="23">
    <source>
        <dbReference type="ARBA" id="ARBA00045709"/>
    </source>
</evidence>
<evidence type="ECO:0000256" key="16">
    <source>
        <dbReference type="ARBA" id="ARBA00044900"/>
    </source>
</evidence>
<comment type="caution">
    <text evidence="27">The sequence shown here is derived from an EMBL/GenBank/DDBJ whole genome shotgun (WGS) entry which is preliminary data.</text>
</comment>
<organism evidence="27 28">
    <name type="scientific">Candidatus Sodalis endolongispinus</name>
    <dbReference type="NCBI Taxonomy" id="2812662"/>
    <lineage>
        <taxon>Bacteria</taxon>
        <taxon>Pseudomonadati</taxon>
        <taxon>Pseudomonadota</taxon>
        <taxon>Gammaproteobacteria</taxon>
        <taxon>Enterobacterales</taxon>
        <taxon>Bruguierivoracaceae</taxon>
        <taxon>Sodalis</taxon>
    </lineage>
</organism>
<feature type="transmembrane region" description="Helical" evidence="25">
    <location>
        <begin position="16"/>
        <end position="34"/>
    </location>
</feature>
<comment type="catalytic activity">
    <reaction evidence="20">
        <text>L-lysyl-glycine(out) = L-lysyl-glycine(in)</text>
        <dbReference type="Rhea" id="RHEA:79407"/>
        <dbReference type="ChEBI" id="CHEBI:191202"/>
    </reaction>
</comment>